<dbReference type="WBParaSite" id="TREG1_138210.1">
    <property type="protein sequence ID" value="TREG1_138210.1"/>
    <property type="gene ID" value="TREG1_138210"/>
</dbReference>
<reference evidence="2" key="1">
    <citation type="submission" date="2022-06" db="EMBL/GenBank/DDBJ databases">
        <authorList>
            <person name="Berger JAMES D."/>
            <person name="Berger JAMES D."/>
        </authorList>
    </citation>
    <scope>NUCLEOTIDE SEQUENCE [LARGE SCALE GENOMIC DNA]</scope>
</reference>
<evidence type="ECO:0000256" key="1">
    <source>
        <dbReference type="SAM" id="SignalP"/>
    </source>
</evidence>
<feature type="signal peptide" evidence="1">
    <location>
        <begin position="1"/>
        <end position="20"/>
    </location>
</feature>
<feature type="chain" id="PRO_5041681131" description="GOLD domain-containing protein" evidence="1">
    <location>
        <begin position="21"/>
        <end position="67"/>
    </location>
</feature>
<evidence type="ECO:0000313" key="3">
    <source>
        <dbReference type="WBParaSite" id="TREG1_138210.1"/>
    </source>
</evidence>
<organism evidence="2 3">
    <name type="scientific">Trichobilharzia regenti</name>
    <name type="common">Nasal bird schistosome</name>
    <dbReference type="NCBI Taxonomy" id="157069"/>
    <lineage>
        <taxon>Eukaryota</taxon>
        <taxon>Metazoa</taxon>
        <taxon>Spiralia</taxon>
        <taxon>Lophotrochozoa</taxon>
        <taxon>Platyhelminthes</taxon>
        <taxon>Trematoda</taxon>
        <taxon>Digenea</taxon>
        <taxon>Strigeidida</taxon>
        <taxon>Schistosomatoidea</taxon>
        <taxon>Schistosomatidae</taxon>
        <taxon>Trichobilharzia</taxon>
    </lineage>
</organism>
<evidence type="ECO:0008006" key="4">
    <source>
        <dbReference type="Google" id="ProtNLM"/>
    </source>
</evidence>
<accession>A0AA85J8R2</accession>
<dbReference type="Proteomes" id="UP000050795">
    <property type="component" value="Unassembled WGS sequence"/>
</dbReference>
<keyword evidence="2" id="KW-1185">Reference proteome</keyword>
<dbReference type="AlphaFoldDB" id="A0AA85J8R2"/>
<protein>
    <recommendedName>
        <fullName evidence="4">GOLD domain-containing protein</fullName>
    </recommendedName>
</protein>
<sequence>MHVQYFFLLSLVLALCCVEGFEVTNFTVTLSRGREVAYVMTEGRYGVCFCVSLLSDISLYCVHKRQK</sequence>
<name>A0AA85J8R2_TRIRE</name>
<reference evidence="3" key="2">
    <citation type="submission" date="2023-11" db="UniProtKB">
        <authorList>
            <consortium name="WormBaseParasite"/>
        </authorList>
    </citation>
    <scope>IDENTIFICATION</scope>
</reference>
<evidence type="ECO:0000313" key="2">
    <source>
        <dbReference type="Proteomes" id="UP000050795"/>
    </source>
</evidence>
<proteinExistence type="predicted"/>
<keyword evidence="1" id="KW-0732">Signal</keyword>